<dbReference type="GO" id="GO:0004722">
    <property type="term" value="F:protein serine/threonine phosphatase activity"/>
    <property type="evidence" value="ECO:0007669"/>
    <property type="project" value="UniProtKB-EC"/>
</dbReference>
<dbReference type="AlphaFoldDB" id="A0A835V5X5"/>
<accession>A0A835V5X5</accession>
<evidence type="ECO:0000256" key="1">
    <source>
        <dbReference type="ARBA" id="ARBA00013081"/>
    </source>
</evidence>
<sequence length="387" mass="42778">MGCCLSSDGRGGGSAPPLQGRRSKKGTKGWRTRRRRKVFSSNSTFESNPLEDRLHRIPGRMFLNGASSVASISTQQGNKGANQDAMVVWENFGSQKGTVFCGVFDGHGVDGHIVSRKVRDSLPLKLSAHWEVNFGGDELRQNSVSTAGSLTSEEALPICLEDEDWASTKFDKEKLPDFFATLKESFLKAFRTMDKELKSHPYIDCFCSGTTAVTILKQGQDLMIGNVGDSRAVLGTRDHDGNLVAVQLTTDLKPNLPREIERLKRYKSRVFALEDEPEVARVWLPNDDLPGLAMTRSFGDFCLKDFGLISVPEISYRRITEKDEFIILATDGVWDMLSNKEAVDIVASSPARSLAARSLVDHAVRAWRFNCPTSSADDCTAVCLFLD</sequence>
<dbReference type="InterPro" id="IPR001932">
    <property type="entry name" value="PPM-type_phosphatase-like_dom"/>
</dbReference>
<evidence type="ECO:0000313" key="8">
    <source>
        <dbReference type="EMBL" id="KAG0485858.1"/>
    </source>
</evidence>
<comment type="catalytic activity">
    <reaction evidence="4">
        <text>O-phospho-L-seryl-[protein] + H2O = L-seryl-[protein] + phosphate</text>
        <dbReference type="Rhea" id="RHEA:20629"/>
        <dbReference type="Rhea" id="RHEA-COMP:9863"/>
        <dbReference type="Rhea" id="RHEA-COMP:11604"/>
        <dbReference type="ChEBI" id="CHEBI:15377"/>
        <dbReference type="ChEBI" id="CHEBI:29999"/>
        <dbReference type="ChEBI" id="CHEBI:43474"/>
        <dbReference type="ChEBI" id="CHEBI:83421"/>
        <dbReference type="EC" id="3.1.3.16"/>
    </reaction>
</comment>
<keyword evidence="2" id="KW-0378">Hydrolase</keyword>
<dbReference type="CDD" id="cd00143">
    <property type="entry name" value="PP2Cc"/>
    <property type="match status" value="1"/>
</dbReference>
<organism evidence="8 9">
    <name type="scientific">Vanilla planifolia</name>
    <name type="common">Vanilla</name>
    <dbReference type="NCBI Taxonomy" id="51239"/>
    <lineage>
        <taxon>Eukaryota</taxon>
        <taxon>Viridiplantae</taxon>
        <taxon>Streptophyta</taxon>
        <taxon>Embryophyta</taxon>
        <taxon>Tracheophyta</taxon>
        <taxon>Spermatophyta</taxon>
        <taxon>Magnoliopsida</taxon>
        <taxon>Liliopsida</taxon>
        <taxon>Asparagales</taxon>
        <taxon>Orchidaceae</taxon>
        <taxon>Vanilloideae</taxon>
        <taxon>Vanilleae</taxon>
        <taxon>Vanilla</taxon>
    </lineage>
</organism>
<evidence type="ECO:0000256" key="2">
    <source>
        <dbReference type="ARBA" id="ARBA00022801"/>
    </source>
</evidence>
<keyword evidence="9" id="KW-1185">Reference proteome</keyword>
<evidence type="ECO:0000313" key="9">
    <source>
        <dbReference type="Proteomes" id="UP000636800"/>
    </source>
</evidence>
<proteinExistence type="predicted"/>
<evidence type="ECO:0000256" key="6">
    <source>
        <dbReference type="SAM" id="MobiDB-lite"/>
    </source>
</evidence>
<keyword evidence="3" id="KW-0904">Protein phosphatase</keyword>
<evidence type="ECO:0000256" key="4">
    <source>
        <dbReference type="ARBA" id="ARBA00047761"/>
    </source>
</evidence>
<dbReference type="Pfam" id="PF00481">
    <property type="entry name" value="PP2C"/>
    <property type="match status" value="1"/>
</dbReference>
<name>A0A835V5X5_VANPL</name>
<dbReference type="PROSITE" id="PS51746">
    <property type="entry name" value="PPM_2"/>
    <property type="match status" value="1"/>
</dbReference>
<feature type="compositionally biased region" description="Basic residues" evidence="6">
    <location>
        <begin position="21"/>
        <end position="34"/>
    </location>
</feature>
<dbReference type="SUPFAM" id="SSF81606">
    <property type="entry name" value="PP2C-like"/>
    <property type="match status" value="1"/>
</dbReference>
<dbReference type="EC" id="3.1.3.16" evidence="1"/>
<dbReference type="PANTHER" id="PTHR47992">
    <property type="entry name" value="PROTEIN PHOSPHATASE"/>
    <property type="match status" value="1"/>
</dbReference>
<comment type="caution">
    <text evidence="8">The sequence shown here is derived from an EMBL/GenBank/DDBJ whole genome shotgun (WGS) entry which is preliminary data.</text>
</comment>
<dbReference type="InterPro" id="IPR015655">
    <property type="entry name" value="PP2C"/>
</dbReference>
<feature type="domain" description="PPM-type phosphatase" evidence="7">
    <location>
        <begin position="69"/>
        <end position="386"/>
    </location>
</feature>
<evidence type="ECO:0000256" key="5">
    <source>
        <dbReference type="ARBA" id="ARBA00048336"/>
    </source>
</evidence>
<protein>
    <recommendedName>
        <fullName evidence="1">protein-serine/threonine phosphatase</fullName>
        <ecNumber evidence="1">3.1.3.16</ecNumber>
    </recommendedName>
</protein>
<dbReference type="Proteomes" id="UP000636800">
    <property type="component" value="Unassembled WGS sequence"/>
</dbReference>
<evidence type="ECO:0000256" key="3">
    <source>
        <dbReference type="ARBA" id="ARBA00022912"/>
    </source>
</evidence>
<gene>
    <name evidence="8" type="ORF">HPP92_009937</name>
</gene>
<dbReference type="EMBL" id="JADCNL010000004">
    <property type="protein sequence ID" value="KAG0485858.1"/>
    <property type="molecule type" value="Genomic_DNA"/>
</dbReference>
<reference evidence="8 9" key="1">
    <citation type="journal article" date="2020" name="Nat. Food">
        <title>A phased Vanilla planifolia genome enables genetic improvement of flavour and production.</title>
        <authorList>
            <person name="Hasing T."/>
            <person name="Tang H."/>
            <person name="Brym M."/>
            <person name="Khazi F."/>
            <person name="Huang T."/>
            <person name="Chambers A.H."/>
        </authorList>
    </citation>
    <scope>NUCLEOTIDE SEQUENCE [LARGE SCALE GENOMIC DNA]</scope>
    <source>
        <tissue evidence="8">Leaf</tissue>
    </source>
</reference>
<evidence type="ECO:0000259" key="7">
    <source>
        <dbReference type="PROSITE" id="PS51746"/>
    </source>
</evidence>
<comment type="catalytic activity">
    <reaction evidence="5">
        <text>O-phospho-L-threonyl-[protein] + H2O = L-threonyl-[protein] + phosphate</text>
        <dbReference type="Rhea" id="RHEA:47004"/>
        <dbReference type="Rhea" id="RHEA-COMP:11060"/>
        <dbReference type="Rhea" id="RHEA-COMP:11605"/>
        <dbReference type="ChEBI" id="CHEBI:15377"/>
        <dbReference type="ChEBI" id="CHEBI:30013"/>
        <dbReference type="ChEBI" id="CHEBI:43474"/>
        <dbReference type="ChEBI" id="CHEBI:61977"/>
        <dbReference type="EC" id="3.1.3.16"/>
    </reaction>
</comment>
<dbReference type="InterPro" id="IPR036457">
    <property type="entry name" value="PPM-type-like_dom_sf"/>
</dbReference>
<dbReference type="Gene3D" id="3.60.40.10">
    <property type="entry name" value="PPM-type phosphatase domain"/>
    <property type="match status" value="1"/>
</dbReference>
<feature type="region of interest" description="Disordered" evidence="6">
    <location>
        <begin position="1"/>
        <end position="34"/>
    </location>
</feature>
<dbReference type="OrthoDB" id="2015831at2759"/>
<dbReference type="SMART" id="SM00332">
    <property type="entry name" value="PP2Cc"/>
    <property type="match status" value="1"/>
</dbReference>